<reference evidence="2" key="1">
    <citation type="submission" date="2023-07" db="EMBL/GenBank/DDBJ databases">
        <authorList>
            <consortium name="AG Swart"/>
            <person name="Singh M."/>
            <person name="Singh A."/>
            <person name="Seah K."/>
            <person name="Emmerich C."/>
        </authorList>
    </citation>
    <scope>NUCLEOTIDE SEQUENCE</scope>
    <source>
        <strain evidence="2">DP1</strain>
    </source>
</reference>
<organism evidence="2 3">
    <name type="scientific">Euplotes crassus</name>
    <dbReference type="NCBI Taxonomy" id="5936"/>
    <lineage>
        <taxon>Eukaryota</taxon>
        <taxon>Sar</taxon>
        <taxon>Alveolata</taxon>
        <taxon>Ciliophora</taxon>
        <taxon>Intramacronucleata</taxon>
        <taxon>Spirotrichea</taxon>
        <taxon>Hypotrichia</taxon>
        <taxon>Euplotida</taxon>
        <taxon>Euplotidae</taxon>
        <taxon>Moneuplotes</taxon>
    </lineage>
</organism>
<proteinExistence type="predicted"/>
<name>A0AAD1UDF1_EUPCR</name>
<feature type="compositionally biased region" description="Basic and acidic residues" evidence="1">
    <location>
        <begin position="299"/>
        <end position="328"/>
    </location>
</feature>
<dbReference type="Proteomes" id="UP001295684">
    <property type="component" value="Unassembled WGS sequence"/>
</dbReference>
<dbReference type="EMBL" id="CAMPGE010006338">
    <property type="protein sequence ID" value="CAI2365182.1"/>
    <property type="molecule type" value="Genomic_DNA"/>
</dbReference>
<sequence length="499" mass="58167">MNLNLCLEQPNGIFWNGQECNEGFEQKSLFCWDDEDWWNKNQTFKHMHPLNCITQKLREFEEKDDYKAVTYQPWHTIEKFHRSEINSDINFPNLIKDLCPSYLLNKQKFSHSSNLSEMFPNSDPDGILLNPKIGNSENSENDSQNDLFGAQYPPNMTNSTKALESRLKPSSLVNLQRATMGSPTIPENKILQNNFDSLSVSETHKFQNEESQDSLEEEKLSTNSGYKELETSLEEEITQFYSKMKLFSRLFDIRNEDKILQTFKDIVQKKKQPMMKAYIDYQLKKKQKQTVGRDQMVATRKENEEKKEKKEQKNKDIKTKDPKQFKRNRIDNKFTSKIKLIKRVMNDLINLEGFYPHISPYRGNGLKAHAQAFLYGFIPLFYPFGEPEESISEDHRKIRDKLKKTSPFILFSHCLTLRSQSKPKELLIKQLKGKLGDDIELPSEKELDELIKLANSSTSKKTFKNLCEKNVVAAFLEKELFEAQPGRLAEVIGDGRSIL</sequence>
<evidence type="ECO:0000313" key="3">
    <source>
        <dbReference type="Proteomes" id="UP001295684"/>
    </source>
</evidence>
<dbReference type="AlphaFoldDB" id="A0AAD1UDF1"/>
<protein>
    <submittedName>
        <fullName evidence="2">Uncharacterized protein</fullName>
    </submittedName>
</protein>
<gene>
    <name evidence="2" type="ORF">ECRASSUSDP1_LOCUS6532</name>
</gene>
<accession>A0AAD1UDF1</accession>
<evidence type="ECO:0000256" key="1">
    <source>
        <dbReference type="SAM" id="MobiDB-lite"/>
    </source>
</evidence>
<evidence type="ECO:0000313" key="2">
    <source>
        <dbReference type="EMBL" id="CAI2365182.1"/>
    </source>
</evidence>
<feature type="region of interest" description="Disordered" evidence="1">
    <location>
        <begin position="290"/>
        <end position="328"/>
    </location>
</feature>
<comment type="caution">
    <text evidence="2">The sequence shown here is derived from an EMBL/GenBank/DDBJ whole genome shotgun (WGS) entry which is preliminary data.</text>
</comment>
<keyword evidence="3" id="KW-1185">Reference proteome</keyword>